<organism evidence="1 2">
    <name type="scientific">Actinoallomurus acaciae</name>
    <dbReference type="NCBI Taxonomy" id="502577"/>
    <lineage>
        <taxon>Bacteria</taxon>
        <taxon>Bacillati</taxon>
        <taxon>Actinomycetota</taxon>
        <taxon>Actinomycetes</taxon>
        <taxon>Streptosporangiales</taxon>
        <taxon>Thermomonosporaceae</taxon>
        <taxon>Actinoallomurus</taxon>
    </lineage>
</organism>
<dbReference type="Proteomes" id="UP001589627">
    <property type="component" value="Unassembled WGS sequence"/>
</dbReference>
<name>A0ABV5YSD1_9ACTN</name>
<protein>
    <recommendedName>
        <fullName evidence="3">DUF3459 domain-containing protein</fullName>
    </recommendedName>
</protein>
<dbReference type="RefSeq" id="WP_378210134.1">
    <property type="nucleotide sequence ID" value="NZ_JBHLZP010000366.1"/>
</dbReference>
<evidence type="ECO:0008006" key="3">
    <source>
        <dbReference type="Google" id="ProtNLM"/>
    </source>
</evidence>
<evidence type="ECO:0000313" key="1">
    <source>
        <dbReference type="EMBL" id="MFB9837322.1"/>
    </source>
</evidence>
<proteinExistence type="predicted"/>
<feature type="non-terminal residue" evidence="1">
    <location>
        <position position="1"/>
    </location>
</feature>
<gene>
    <name evidence="1" type="ORF">ACFFNX_34630</name>
</gene>
<accession>A0ABV5YSD1</accession>
<comment type="caution">
    <text evidence="1">The sequence shown here is derived from an EMBL/GenBank/DDBJ whole genome shotgun (WGS) entry which is preliminary data.</text>
</comment>
<evidence type="ECO:0000313" key="2">
    <source>
        <dbReference type="Proteomes" id="UP001589627"/>
    </source>
</evidence>
<dbReference type="EMBL" id="JBHLZP010000366">
    <property type="protein sequence ID" value="MFB9837322.1"/>
    <property type="molecule type" value="Genomic_DNA"/>
</dbReference>
<sequence>LNTLSRLLAVRRRLAHRVAATGEVSRVALDTPVAAYRRGGLWTVANLRDTPVAGLDLPAAAVFDTDDPAVGPDRPRTGRVRLAPYQALVLATR</sequence>
<keyword evidence="2" id="KW-1185">Reference proteome</keyword>
<reference evidence="1 2" key="1">
    <citation type="submission" date="2024-09" db="EMBL/GenBank/DDBJ databases">
        <authorList>
            <person name="Sun Q."/>
            <person name="Mori K."/>
        </authorList>
    </citation>
    <scope>NUCLEOTIDE SEQUENCE [LARGE SCALE GENOMIC DNA]</scope>
    <source>
        <strain evidence="1 2">TBRC 0563</strain>
    </source>
</reference>